<dbReference type="Proteomes" id="UP001527925">
    <property type="component" value="Unassembled WGS sequence"/>
</dbReference>
<keyword evidence="7" id="KW-0653">Protein transport</keyword>
<dbReference type="PANTHER" id="PTHR14083:SF0">
    <property type="entry name" value="YIP1D-INTERACTING FACTOR 1, ISOFORM C"/>
    <property type="match status" value="1"/>
</dbReference>
<keyword evidence="14" id="KW-1185">Reference proteome</keyword>
<accession>A0ABR4NEI9</accession>
<keyword evidence="5 12" id="KW-0812">Transmembrane</keyword>
<proteinExistence type="inferred from homology"/>
<keyword evidence="6" id="KW-0256">Endoplasmic reticulum</keyword>
<dbReference type="InterPro" id="IPR005578">
    <property type="entry name" value="Yif1_fam"/>
</dbReference>
<evidence type="ECO:0000256" key="3">
    <source>
        <dbReference type="ARBA" id="ARBA00009727"/>
    </source>
</evidence>
<gene>
    <name evidence="13" type="primary">hrf1</name>
    <name evidence="13" type="ORF">HK105_202754</name>
</gene>
<feature type="transmembrane region" description="Helical" evidence="12">
    <location>
        <begin position="447"/>
        <end position="465"/>
    </location>
</feature>
<feature type="compositionally biased region" description="Gly residues" evidence="11">
    <location>
        <begin position="50"/>
        <end position="60"/>
    </location>
</feature>
<organism evidence="13 14">
    <name type="scientific">Polyrhizophydium stewartii</name>
    <dbReference type="NCBI Taxonomy" id="2732419"/>
    <lineage>
        <taxon>Eukaryota</taxon>
        <taxon>Fungi</taxon>
        <taxon>Fungi incertae sedis</taxon>
        <taxon>Chytridiomycota</taxon>
        <taxon>Chytridiomycota incertae sedis</taxon>
        <taxon>Chytridiomycetes</taxon>
        <taxon>Rhizophydiales</taxon>
        <taxon>Rhizophydiales incertae sedis</taxon>
        <taxon>Polyrhizophydium</taxon>
    </lineage>
</organism>
<keyword evidence="8 12" id="KW-1133">Transmembrane helix</keyword>
<keyword evidence="4" id="KW-0813">Transport</keyword>
<evidence type="ECO:0000256" key="11">
    <source>
        <dbReference type="SAM" id="MobiDB-lite"/>
    </source>
</evidence>
<evidence type="ECO:0000256" key="12">
    <source>
        <dbReference type="SAM" id="Phobius"/>
    </source>
</evidence>
<comment type="subcellular location">
    <subcellularLocation>
        <location evidence="1">Endoplasmic reticulum membrane</location>
        <topology evidence="1">Multi-pass membrane protein</topology>
    </subcellularLocation>
    <subcellularLocation>
        <location evidence="2">Golgi apparatus membrane</location>
        <topology evidence="2">Multi-pass membrane protein</topology>
    </subcellularLocation>
</comment>
<evidence type="ECO:0000256" key="4">
    <source>
        <dbReference type="ARBA" id="ARBA00022448"/>
    </source>
</evidence>
<evidence type="ECO:0000256" key="2">
    <source>
        <dbReference type="ARBA" id="ARBA00004653"/>
    </source>
</evidence>
<protein>
    <submittedName>
        <fullName evidence="13">Protein transport protein yif1</fullName>
    </submittedName>
</protein>
<evidence type="ECO:0000256" key="7">
    <source>
        <dbReference type="ARBA" id="ARBA00022927"/>
    </source>
</evidence>
<evidence type="ECO:0000256" key="9">
    <source>
        <dbReference type="ARBA" id="ARBA00023034"/>
    </source>
</evidence>
<feature type="transmembrane region" description="Helical" evidence="12">
    <location>
        <begin position="383"/>
        <end position="408"/>
    </location>
</feature>
<comment type="caution">
    <text evidence="13">The sequence shown here is derived from an EMBL/GenBank/DDBJ whole genome shotgun (WGS) entry which is preliminary data.</text>
</comment>
<evidence type="ECO:0000313" key="13">
    <source>
        <dbReference type="EMBL" id="KAL2917881.1"/>
    </source>
</evidence>
<name>A0ABR4NEI9_9FUNG</name>
<feature type="compositionally biased region" description="Low complexity" evidence="11">
    <location>
        <begin position="120"/>
        <end position="153"/>
    </location>
</feature>
<feature type="compositionally biased region" description="Low complexity" evidence="11">
    <location>
        <begin position="61"/>
        <end position="110"/>
    </location>
</feature>
<dbReference type="Pfam" id="PF03878">
    <property type="entry name" value="YIF1"/>
    <property type="match status" value="1"/>
</dbReference>
<comment type="similarity">
    <text evidence="3">Belongs to the YIF1 family.</text>
</comment>
<evidence type="ECO:0000256" key="6">
    <source>
        <dbReference type="ARBA" id="ARBA00022824"/>
    </source>
</evidence>
<evidence type="ECO:0000313" key="14">
    <source>
        <dbReference type="Proteomes" id="UP001527925"/>
    </source>
</evidence>
<dbReference type="EMBL" id="JADGIZ020000009">
    <property type="protein sequence ID" value="KAL2917881.1"/>
    <property type="molecule type" value="Genomic_DNA"/>
</dbReference>
<feature type="transmembrane region" description="Helical" evidence="12">
    <location>
        <begin position="420"/>
        <end position="441"/>
    </location>
</feature>
<evidence type="ECO:0000256" key="1">
    <source>
        <dbReference type="ARBA" id="ARBA00004477"/>
    </source>
</evidence>
<reference evidence="13 14" key="1">
    <citation type="submission" date="2023-09" db="EMBL/GenBank/DDBJ databases">
        <title>Pangenome analysis of Batrachochytrium dendrobatidis and related Chytrids.</title>
        <authorList>
            <person name="Yacoub M.N."/>
            <person name="Stajich J.E."/>
            <person name="James T.Y."/>
        </authorList>
    </citation>
    <scope>NUCLEOTIDE SEQUENCE [LARGE SCALE GENOMIC DNA]</scope>
    <source>
        <strain evidence="13 14">JEL0888</strain>
    </source>
</reference>
<feature type="compositionally biased region" description="Polar residues" evidence="11">
    <location>
        <begin position="166"/>
        <end position="178"/>
    </location>
</feature>
<keyword evidence="10 12" id="KW-0472">Membrane</keyword>
<feature type="compositionally biased region" description="Gly residues" evidence="11">
    <location>
        <begin position="182"/>
        <end position="199"/>
    </location>
</feature>
<evidence type="ECO:0000256" key="8">
    <source>
        <dbReference type="ARBA" id="ARBA00022989"/>
    </source>
</evidence>
<feature type="region of interest" description="Disordered" evidence="11">
    <location>
        <begin position="1"/>
        <end position="199"/>
    </location>
</feature>
<sequence>MYGGQPYQPLYPTSSQSPPPLQAPVPQYSSSRVLQAAAGSDGTPHSAGTSAGGFGFGFGGSSPAPSSTSGSAAAHGGATGFGAQHQYYGGQHQQQSQQQQQQQQHSQQQYTQPGFGQYDQFGGAQSQSQSQFQQSQFQSFQQPQHQQAFHSSSGFAVDQQAGGFGQQSMFGQPQTQHHPFQFGGGGGGGGGGNAGSSTGGFGFMGSAKAGPGQEQATMHGAGAAAGGAGGNAAGGQAFFGSTFINDLQGSAAGQIGMQLGSQAFAQVQQNVNQNLNQYVNITKLRYYFNVSNSYVLNKLRLLLFPFRHSSWSRLVRRSQHNGQLEGYAPPREDLNAPDLYIPERISRAEQHLAVMAYMTYILITAFRAGMGSAGSNKSFSPEVLGIVASKAFFLIVAEVLLLKMSFYLLSITNDAGFTDLTAYCGYKFIIVNCLLVIKYVATDAWSLWFVVPALYLILSFGFFTLRTMRYLVLPDQSTNNVVGREGRKRRVLSLFATTSLQCLAILWLI</sequence>
<evidence type="ECO:0000256" key="10">
    <source>
        <dbReference type="ARBA" id="ARBA00023136"/>
    </source>
</evidence>
<dbReference type="PANTHER" id="PTHR14083">
    <property type="entry name" value="YIP1 INTERACTING FACTOR HOMOLOG YIF1 PROTEIN"/>
    <property type="match status" value="1"/>
</dbReference>
<evidence type="ECO:0000256" key="5">
    <source>
        <dbReference type="ARBA" id="ARBA00022692"/>
    </source>
</evidence>
<keyword evidence="9" id="KW-0333">Golgi apparatus</keyword>
<feature type="transmembrane region" description="Helical" evidence="12">
    <location>
        <begin position="352"/>
        <end position="371"/>
    </location>
</feature>